<accession>A0A6G0Z996</accession>
<comment type="caution">
    <text evidence="1">The sequence shown here is derived from an EMBL/GenBank/DDBJ whole genome shotgun (WGS) entry which is preliminary data.</text>
</comment>
<proteinExistence type="predicted"/>
<reference evidence="1 2" key="1">
    <citation type="submission" date="2019-08" db="EMBL/GenBank/DDBJ databases">
        <title>Whole genome of Aphis craccivora.</title>
        <authorList>
            <person name="Voronova N.V."/>
            <person name="Shulinski R.S."/>
            <person name="Bandarenka Y.V."/>
            <person name="Zhorov D.G."/>
            <person name="Warner D."/>
        </authorList>
    </citation>
    <scope>NUCLEOTIDE SEQUENCE [LARGE SCALE GENOMIC DNA]</scope>
    <source>
        <strain evidence="1">180601</strain>
        <tissue evidence="1">Whole Body</tissue>
    </source>
</reference>
<keyword evidence="2" id="KW-1185">Reference proteome</keyword>
<evidence type="ECO:0000313" key="2">
    <source>
        <dbReference type="Proteomes" id="UP000478052"/>
    </source>
</evidence>
<sequence>MICQNAKKSG</sequence>
<dbReference type="EMBL" id="VUJU01000973">
    <property type="protein sequence ID" value="KAF0767409.1"/>
    <property type="molecule type" value="Genomic_DNA"/>
</dbReference>
<organism evidence="1 2">
    <name type="scientific">Aphis craccivora</name>
    <name type="common">Cowpea aphid</name>
    <dbReference type="NCBI Taxonomy" id="307492"/>
    <lineage>
        <taxon>Eukaryota</taxon>
        <taxon>Metazoa</taxon>
        <taxon>Ecdysozoa</taxon>
        <taxon>Arthropoda</taxon>
        <taxon>Hexapoda</taxon>
        <taxon>Insecta</taxon>
        <taxon>Pterygota</taxon>
        <taxon>Neoptera</taxon>
        <taxon>Paraneoptera</taxon>
        <taxon>Hemiptera</taxon>
        <taxon>Sternorrhyncha</taxon>
        <taxon>Aphidomorpha</taxon>
        <taxon>Aphidoidea</taxon>
        <taxon>Aphididae</taxon>
        <taxon>Aphidini</taxon>
        <taxon>Aphis</taxon>
        <taxon>Aphis</taxon>
    </lineage>
</organism>
<protein>
    <submittedName>
        <fullName evidence="1">Uncharacterized protein</fullName>
    </submittedName>
</protein>
<dbReference type="Proteomes" id="UP000478052">
    <property type="component" value="Unassembled WGS sequence"/>
</dbReference>
<evidence type="ECO:0000313" key="1">
    <source>
        <dbReference type="EMBL" id="KAF0767409.1"/>
    </source>
</evidence>
<gene>
    <name evidence="1" type="ORF">FWK35_00032555</name>
</gene>
<name>A0A6G0Z996_APHCR</name>